<feature type="domain" description="PA" evidence="10">
    <location>
        <begin position="451"/>
        <end position="527"/>
    </location>
</feature>
<dbReference type="InterPro" id="IPR050728">
    <property type="entry name" value="Zinc_Metalloprotease_M4"/>
</dbReference>
<feature type="domain" description="Peptidase M4 C-terminal" evidence="11">
    <location>
        <begin position="546"/>
        <end position="666"/>
    </location>
</feature>
<comment type="similarity">
    <text evidence="1">Belongs to the peptidase M4 family.</text>
</comment>
<dbReference type="Gene3D" id="3.10.170.10">
    <property type="match status" value="1"/>
</dbReference>
<evidence type="ECO:0000256" key="5">
    <source>
        <dbReference type="ARBA" id="ARBA00022801"/>
    </source>
</evidence>
<dbReference type="Pfam" id="PF02868">
    <property type="entry name" value="Peptidase_M4_C"/>
    <property type="match status" value="1"/>
</dbReference>
<evidence type="ECO:0000256" key="2">
    <source>
        <dbReference type="ARBA" id="ARBA00022670"/>
    </source>
</evidence>
<dbReference type="InterPro" id="IPR011096">
    <property type="entry name" value="FTP_domain"/>
</dbReference>
<organism evidence="13 14">
    <name type="scientific">Roseateles albus</name>
    <dbReference type="NCBI Taxonomy" id="2987525"/>
    <lineage>
        <taxon>Bacteria</taxon>
        <taxon>Pseudomonadati</taxon>
        <taxon>Pseudomonadota</taxon>
        <taxon>Betaproteobacteria</taxon>
        <taxon>Burkholderiales</taxon>
        <taxon>Sphaerotilaceae</taxon>
        <taxon>Roseateles</taxon>
    </lineage>
</organism>
<accession>A0ABT5K8F8</accession>
<feature type="signal peptide" evidence="8">
    <location>
        <begin position="1"/>
        <end position="25"/>
    </location>
</feature>
<evidence type="ECO:0000259" key="11">
    <source>
        <dbReference type="Pfam" id="PF02868"/>
    </source>
</evidence>
<evidence type="ECO:0000313" key="14">
    <source>
        <dbReference type="Proteomes" id="UP001221189"/>
    </source>
</evidence>
<dbReference type="InterPro" id="IPR001570">
    <property type="entry name" value="Peptidase_M4_C_domain"/>
</dbReference>
<keyword evidence="2" id="KW-0645">Protease</keyword>
<dbReference type="PRINTS" id="PR00730">
    <property type="entry name" value="THERMOLYSIN"/>
</dbReference>
<dbReference type="InterPro" id="IPR023612">
    <property type="entry name" value="Peptidase_M4"/>
</dbReference>
<dbReference type="Proteomes" id="UP001221189">
    <property type="component" value="Unassembled WGS sequence"/>
</dbReference>
<proteinExistence type="inferred from homology"/>
<evidence type="ECO:0000259" key="10">
    <source>
        <dbReference type="Pfam" id="PF02225"/>
    </source>
</evidence>
<evidence type="ECO:0000256" key="6">
    <source>
        <dbReference type="ARBA" id="ARBA00022833"/>
    </source>
</evidence>
<dbReference type="CDD" id="cd04818">
    <property type="entry name" value="PA_subtilisin_1"/>
    <property type="match status" value="1"/>
</dbReference>
<dbReference type="Gene3D" id="1.10.390.10">
    <property type="entry name" value="Neutral Protease Domain 2"/>
    <property type="match status" value="2"/>
</dbReference>
<reference evidence="13 14" key="1">
    <citation type="submission" date="2022-10" db="EMBL/GenBank/DDBJ databases">
        <title>Paucibacter sp. hw1 Genome sequencing.</title>
        <authorList>
            <person name="Park S."/>
        </authorList>
    </citation>
    <scope>NUCLEOTIDE SEQUENCE [LARGE SCALE GENOMIC DNA]</scope>
    <source>
        <strain evidence="14">hw1</strain>
    </source>
</reference>
<gene>
    <name evidence="13" type="ORF">PRZ03_01515</name>
</gene>
<evidence type="ECO:0000256" key="7">
    <source>
        <dbReference type="ARBA" id="ARBA00023049"/>
    </source>
</evidence>
<dbReference type="InterPro" id="IPR003137">
    <property type="entry name" value="PA_domain"/>
</dbReference>
<feature type="domain" description="FTP" evidence="12">
    <location>
        <begin position="111"/>
        <end position="155"/>
    </location>
</feature>
<sequence length="933" mass="96315">MSRNTLQKTLVAVSVGLLFGAYAQADATLPTVRAAIDRLAATSGATPNVSIHEATGGVSFVRAPKGGKLQAQASARSVGEVDKHNASQQFFRDHSGLFGIANVDTELSAATVQTDRQGFSHLTRKQVYHGLPVLGGELKSHFDAAGNLYSVNGSFIPGINVNPSPSFTAEQASKIALARVAASNAGKKISAGKPELMIYRQGLTQGISGDNHLVWQVEVGNGSDVREFVYVGAHSSKIVDQITGIHDGLNRRAYDGQGKLPPVPNYPNNPFWVEGQGLPTGVAEADNMLNASADIFNLFKNGFGRDSFDGKGATMHSIFNRGDACPNASWNGTYISFCPGTTTDDVTAHEWGHAYTQYTHGLIYSYQSGALNEAYSDIWGETVDRLNGRGGDTPDAARTNACVVNANAPKTEVEITAPAAIAGVKATGAAGFGPTSFILSGSVMGIGGLDPLACSALPANSLAGKIAFIDRGTCSFVIKVKNAQNAGATGVIIGNNTGSTAIIAPGGVDATITIPTLSVTQLDGTAIKEQLANGVTAKLSRTAGGATPAYNNVRWLVGEDSTAFGGAIRDMYSPTCYGNPGKVSDVQYACSAADNGGVHGNSGVPNHGYALLVDGGNYNGQTIAGIGLTKAAHLYYRAQSVYQGPSSGFAAHADALAASCKDLTGKPLNDLKTGNVSGDVITESDCAQVDKMALAVELRTAPTQCGFGPILKKSPPALCAAGTVTSLLSDNFEGGRRGGAKWLVSYAGVNPSFTPRNWSVISGLPGGRPGSAIISYHPNNQSCATNVNQAGAQYLDSPEVTVPADGLKLSFDHFVLTEPGFDGGNVQYSVNGAAWKVVPATAFVYNGYNAVLTSVADGNDDPLAGQPGFSGNDLSPIGTAAGGSWGRSIVDLSKLTGVATGAKVKLRFASGNDGCGAPLGWIVDDVNVYSCKP</sequence>
<protein>
    <submittedName>
        <fullName evidence="13">M4 family metallopeptidase</fullName>
    </submittedName>
</protein>
<dbReference type="InterPro" id="IPR046450">
    <property type="entry name" value="PA_dom_sf"/>
</dbReference>
<evidence type="ECO:0000256" key="1">
    <source>
        <dbReference type="ARBA" id="ARBA00009388"/>
    </source>
</evidence>
<dbReference type="InterPro" id="IPR013856">
    <property type="entry name" value="Peptidase_M4_domain"/>
</dbReference>
<keyword evidence="6" id="KW-0862">Zinc</keyword>
<dbReference type="Gene3D" id="3.10.450.490">
    <property type="match status" value="1"/>
</dbReference>
<evidence type="ECO:0000259" key="9">
    <source>
        <dbReference type="Pfam" id="PF01447"/>
    </source>
</evidence>
<keyword evidence="3" id="KW-0479">Metal-binding</keyword>
<dbReference type="PANTHER" id="PTHR33794">
    <property type="entry name" value="BACILLOLYSIN"/>
    <property type="match status" value="1"/>
</dbReference>
<evidence type="ECO:0000256" key="8">
    <source>
        <dbReference type="SAM" id="SignalP"/>
    </source>
</evidence>
<keyword evidence="5" id="KW-0378">Hydrolase</keyword>
<dbReference type="EMBL" id="JAQQXT010000001">
    <property type="protein sequence ID" value="MDC8770231.1"/>
    <property type="molecule type" value="Genomic_DNA"/>
</dbReference>
<dbReference type="Gene3D" id="3.50.30.30">
    <property type="match status" value="1"/>
</dbReference>
<dbReference type="SUPFAM" id="SSF52025">
    <property type="entry name" value="PA domain"/>
    <property type="match status" value="1"/>
</dbReference>
<dbReference type="Pfam" id="PF07504">
    <property type="entry name" value="FTP"/>
    <property type="match status" value="1"/>
</dbReference>
<evidence type="ECO:0000313" key="13">
    <source>
        <dbReference type="EMBL" id="MDC8770231.1"/>
    </source>
</evidence>
<name>A0ABT5K8F8_9BURK</name>
<dbReference type="Pfam" id="PF02225">
    <property type="entry name" value="PA"/>
    <property type="match status" value="1"/>
</dbReference>
<dbReference type="RefSeq" id="WP_273598704.1">
    <property type="nucleotide sequence ID" value="NZ_JAQQXT010000001.1"/>
</dbReference>
<feature type="domain" description="Peptidase M4" evidence="9">
    <location>
        <begin position="292"/>
        <end position="357"/>
    </location>
</feature>
<keyword evidence="4 8" id="KW-0732">Signal</keyword>
<dbReference type="PANTHER" id="PTHR33794:SF1">
    <property type="entry name" value="BACILLOLYSIN"/>
    <property type="match status" value="1"/>
</dbReference>
<evidence type="ECO:0000256" key="3">
    <source>
        <dbReference type="ARBA" id="ARBA00022723"/>
    </source>
</evidence>
<dbReference type="InterPro" id="IPR027268">
    <property type="entry name" value="Peptidase_M4/M1_CTD_sf"/>
</dbReference>
<dbReference type="Pfam" id="PF01447">
    <property type="entry name" value="Peptidase_M4"/>
    <property type="match status" value="1"/>
</dbReference>
<keyword evidence="7" id="KW-0482">Metalloprotease</keyword>
<feature type="chain" id="PRO_5045171680" evidence="8">
    <location>
        <begin position="26"/>
        <end position="933"/>
    </location>
</feature>
<keyword evidence="14" id="KW-1185">Reference proteome</keyword>
<comment type="caution">
    <text evidence="13">The sequence shown here is derived from an EMBL/GenBank/DDBJ whole genome shotgun (WGS) entry which is preliminary data.</text>
</comment>
<evidence type="ECO:0000256" key="4">
    <source>
        <dbReference type="ARBA" id="ARBA00022729"/>
    </source>
</evidence>
<evidence type="ECO:0000259" key="12">
    <source>
        <dbReference type="Pfam" id="PF07504"/>
    </source>
</evidence>
<dbReference type="SUPFAM" id="SSF55486">
    <property type="entry name" value="Metalloproteases ('zincins'), catalytic domain"/>
    <property type="match status" value="1"/>
</dbReference>